<comment type="caution">
    <text evidence="3">The sequence shown here is derived from an EMBL/GenBank/DDBJ whole genome shotgun (WGS) entry which is preliminary data.</text>
</comment>
<reference evidence="3" key="1">
    <citation type="journal article" date="2015" name="ISME J.">
        <title>Draft Genome Sequence of Streptomyces incarnatus NRRL8089, which Produces the Nucleoside Antibiotic Sinefungin.</title>
        <authorList>
            <person name="Oshima K."/>
            <person name="Hattori M."/>
            <person name="Shimizu H."/>
            <person name="Fukuda K."/>
            <person name="Nemoto M."/>
            <person name="Inagaki K."/>
            <person name="Tamura T."/>
        </authorList>
    </citation>
    <scope>NUCLEOTIDE SEQUENCE</scope>
    <source>
        <strain evidence="3">FACHB-1277</strain>
    </source>
</reference>
<gene>
    <name evidence="3" type="ORF">H6F44_21320</name>
</gene>
<accession>A0A926UX44</accession>
<dbReference type="GO" id="GO:0005737">
    <property type="term" value="C:cytoplasm"/>
    <property type="evidence" value="ECO:0007669"/>
    <property type="project" value="TreeGrafter"/>
</dbReference>
<keyword evidence="1" id="KW-0067">ATP-binding</keyword>
<proteinExistence type="predicted"/>
<organism evidence="3 4">
    <name type="scientific">Pseudanabaena cinerea FACHB-1277</name>
    <dbReference type="NCBI Taxonomy" id="2949581"/>
    <lineage>
        <taxon>Bacteria</taxon>
        <taxon>Bacillati</taxon>
        <taxon>Cyanobacteriota</taxon>
        <taxon>Cyanophyceae</taxon>
        <taxon>Pseudanabaenales</taxon>
        <taxon>Pseudanabaenaceae</taxon>
        <taxon>Pseudanabaena</taxon>
        <taxon>Pseudanabaena cinerea</taxon>
    </lineage>
</organism>
<dbReference type="GO" id="GO:0018169">
    <property type="term" value="F:ribosomal S6-glutamic acid ligase activity"/>
    <property type="evidence" value="ECO:0007669"/>
    <property type="project" value="TreeGrafter"/>
</dbReference>
<evidence type="ECO:0000313" key="4">
    <source>
        <dbReference type="Proteomes" id="UP000631421"/>
    </source>
</evidence>
<dbReference type="GO" id="GO:0005524">
    <property type="term" value="F:ATP binding"/>
    <property type="evidence" value="ECO:0007669"/>
    <property type="project" value="UniProtKB-UniRule"/>
</dbReference>
<dbReference type="PANTHER" id="PTHR21621">
    <property type="entry name" value="RIBOSOMAL PROTEIN S6 MODIFICATION PROTEIN"/>
    <property type="match status" value="1"/>
</dbReference>
<keyword evidence="4" id="KW-1185">Reference proteome</keyword>
<dbReference type="GO" id="GO:0009432">
    <property type="term" value="P:SOS response"/>
    <property type="evidence" value="ECO:0007669"/>
    <property type="project" value="TreeGrafter"/>
</dbReference>
<sequence>MLTNIKMLLEACQNRGIAYEILHPNQNLVRVTVGDRDYYFTNYSTPLTSQSIAEIFKDKQYFYQIFHDVVSMPRTAWFISPYCNEKYREYLQFTSIADIVSELDQKFAKPMIIKRNRGSGGNNVFLCDNISQVQEALERIFDVESKSYDYVALVQEPISIVKEYRCVCLNHQVLLTYDKDFSQAKFVGNLSPLHWEGAIARPVTDPQILEAIAKFIQPLFIKMPTINYVGLDVACDDQNNYWLIEANSHPNFDIFIRDNGSQAIVELFEKMLYSLANLQ</sequence>
<dbReference type="PANTHER" id="PTHR21621:SF0">
    <property type="entry name" value="BETA-CITRYLGLUTAMATE SYNTHASE B-RELATED"/>
    <property type="match status" value="1"/>
</dbReference>
<dbReference type="SUPFAM" id="SSF56059">
    <property type="entry name" value="Glutathione synthetase ATP-binding domain-like"/>
    <property type="match status" value="1"/>
</dbReference>
<dbReference type="RefSeq" id="WP_190353105.1">
    <property type="nucleotide sequence ID" value="NZ_JACJPY010000126.1"/>
</dbReference>
<dbReference type="GO" id="GO:0046872">
    <property type="term" value="F:metal ion binding"/>
    <property type="evidence" value="ECO:0007669"/>
    <property type="project" value="InterPro"/>
</dbReference>
<dbReference type="Pfam" id="PF08443">
    <property type="entry name" value="RimK"/>
    <property type="match status" value="1"/>
</dbReference>
<dbReference type="Proteomes" id="UP000631421">
    <property type="component" value="Unassembled WGS sequence"/>
</dbReference>
<dbReference type="InterPro" id="IPR013651">
    <property type="entry name" value="ATP-grasp_RimK-type"/>
</dbReference>
<dbReference type="PROSITE" id="PS50975">
    <property type="entry name" value="ATP_GRASP"/>
    <property type="match status" value="1"/>
</dbReference>
<dbReference type="InterPro" id="IPR011761">
    <property type="entry name" value="ATP-grasp"/>
</dbReference>
<name>A0A926UX44_9CYAN</name>
<keyword evidence="1" id="KW-0547">Nucleotide-binding</keyword>
<protein>
    <submittedName>
        <fullName evidence="3">ATP-grasp domain-containing protein</fullName>
    </submittedName>
</protein>
<dbReference type="EMBL" id="JACJPY010000126">
    <property type="protein sequence ID" value="MBD2152639.1"/>
    <property type="molecule type" value="Genomic_DNA"/>
</dbReference>
<evidence type="ECO:0000313" key="3">
    <source>
        <dbReference type="EMBL" id="MBD2152639.1"/>
    </source>
</evidence>
<evidence type="ECO:0000259" key="2">
    <source>
        <dbReference type="PROSITE" id="PS50975"/>
    </source>
</evidence>
<reference evidence="3" key="2">
    <citation type="submission" date="2020-08" db="EMBL/GenBank/DDBJ databases">
        <authorList>
            <person name="Chen M."/>
            <person name="Teng W."/>
            <person name="Zhao L."/>
            <person name="Hu C."/>
            <person name="Zhou Y."/>
            <person name="Han B."/>
            <person name="Song L."/>
            <person name="Shu W."/>
        </authorList>
    </citation>
    <scope>NUCLEOTIDE SEQUENCE</scope>
    <source>
        <strain evidence="3">FACHB-1277</strain>
    </source>
</reference>
<dbReference type="Gene3D" id="3.30.470.20">
    <property type="entry name" value="ATP-grasp fold, B domain"/>
    <property type="match status" value="1"/>
</dbReference>
<evidence type="ECO:0000256" key="1">
    <source>
        <dbReference type="PROSITE-ProRule" id="PRU00409"/>
    </source>
</evidence>
<dbReference type="AlphaFoldDB" id="A0A926UX44"/>
<feature type="domain" description="ATP-grasp" evidence="2">
    <location>
        <begin position="77"/>
        <end position="276"/>
    </location>
</feature>